<proteinExistence type="predicted"/>
<organism evidence="1 2">
    <name type="scientific">Hoylesella loescheii DSM 19665 = JCM 12249 = ATCC 15930</name>
    <dbReference type="NCBI Taxonomy" id="1122985"/>
    <lineage>
        <taxon>Bacteria</taxon>
        <taxon>Pseudomonadati</taxon>
        <taxon>Bacteroidota</taxon>
        <taxon>Bacteroidia</taxon>
        <taxon>Bacteroidales</taxon>
        <taxon>Prevotellaceae</taxon>
        <taxon>Hoylesella</taxon>
    </lineage>
</organism>
<dbReference type="EMBL" id="JNGW01000037">
    <property type="protein sequence ID" value="KDR52922.1"/>
    <property type="molecule type" value="Genomic_DNA"/>
</dbReference>
<gene>
    <name evidence="1" type="ORF">HMPREF1991_01012</name>
</gene>
<dbReference type="Proteomes" id="UP000027442">
    <property type="component" value="Unassembled WGS sequence"/>
</dbReference>
<dbReference type="AlphaFoldDB" id="A0A069QJR7"/>
<evidence type="ECO:0000313" key="2">
    <source>
        <dbReference type="Proteomes" id="UP000027442"/>
    </source>
</evidence>
<keyword evidence="2" id="KW-1185">Reference proteome</keyword>
<reference evidence="1 2" key="1">
    <citation type="submission" date="2013-08" db="EMBL/GenBank/DDBJ databases">
        <authorList>
            <person name="Weinstock G."/>
            <person name="Sodergren E."/>
            <person name="Wylie T."/>
            <person name="Fulton L."/>
            <person name="Fulton R."/>
            <person name="Fronick C."/>
            <person name="O'Laughlin M."/>
            <person name="Godfrey J."/>
            <person name="Miner T."/>
            <person name="Herter B."/>
            <person name="Appelbaum E."/>
            <person name="Cordes M."/>
            <person name="Lek S."/>
            <person name="Wollam A."/>
            <person name="Pepin K.H."/>
            <person name="Palsikar V.B."/>
            <person name="Mitreva M."/>
            <person name="Wilson R.K."/>
        </authorList>
    </citation>
    <scope>NUCLEOTIDE SEQUENCE [LARGE SCALE GENOMIC DNA]</scope>
    <source>
        <strain evidence="1 2">ATCC 15930</strain>
    </source>
</reference>
<accession>A0A069QJR7</accession>
<comment type="caution">
    <text evidence="1">The sequence shown here is derived from an EMBL/GenBank/DDBJ whole genome shotgun (WGS) entry which is preliminary data.</text>
</comment>
<protein>
    <submittedName>
        <fullName evidence="1">Uncharacterized protein</fullName>
    </submittedName>
</protein>
<name>A0A069QJR7_HOYLO</name>
<dbReference type="HOGENOM" id="CLU_218022_0_0_10"/>
<sequence>MSLCRLVKSGVGKTWAAAEKMRRNEVGKESLKDMFLPVFKGKTF</sequence>
<evidence type="ECO:0000313" key="1">
    <source>
        <dbReference type="EMBL" id="KDR52922.1"/>
    </source>
</evidence>